<sequence length="253" mass="28789">MAVANSHGGAGGTAHSTEAVPFWNVNLPRSQWTPECPSYLHYALENDKDRGILSTPDSHYTRQTWPQVKQIVCENRLADFDRVPSELRLYREFCSKLIRDHGSIISFMLSHRLHWPSLTPSGNCPFTSSSDYRILYNDWPYGIDERIVHLIVWTKFHLPADPDSKVGDMAKETRDVVDGFVAKTFGESCGRDNVIWFKNWAALKSVHAVEHVHVMLLDPDPGFVESITVGDVPLFRKVKGERDRVEIVDVEGR</sequence>
<keyword evidence="2" id="KW-1185">Reference proteome</keyword>
<dbReference type="InterPro" id="IPR022036">
    <property type="entry name" value="DUF3605"/>
</dbReference>
<proteinExistence type="predicted"/>
<dbReference type="OrthoDB" id="10053431at2759"/>
<gene>
    <name evidence="1" type="ORF">DOTSEDRAFT_126000</name>
</gene>
<dbReference type="PANTHER" id="PTHR35020">
    <property type="entry name" value="N-ACETYLGLUCOSAMINE-INDUCED PROTEIN 1"/>
    <property type="match status" value="1"/>
</dbReference>
<reference evidence="1 2" key="2">
    <citation type="journal article" date="2012" name="PLoS Pathog.">
        <title>Diverse lifestyles and strategies of plant pathogenesis encoded in the genomes of eighteen Dothideomycetes fungi.</title>
        <authorList>
            <person name="Ohm R.A."/>
            <person name="Feau N."/>
            <person name="Henrissat B."/>
            <person name="Schoch C.L."/>
            <person name="Horwitz B.A."/>
            <person name="Barry K.W."/>
            <person name="Condon B.J."/>
            <person name="Copeland A.C."/>
            <person name="Dhillon B."/>
            <person name="Glaser F."/>
            <person name="Hesse C.N."/>
            <person name="Kosti I."/>
            <person name="LaButti K."/>
            <person name="Lindquist E.A."/>
            <person name="Lucas S."/>
            <person name="Salamov A.A."/>
            <person name="Bradshaw R.E."/>
            <person name="Ciuffetti L."/>
            <person name="Hamelin R.C."/>
            <person name="Kema G.H.J."/>
            <person name="Lawrence C."/>
            <person name="Scott J.A."/>
            <person name="Spatafora J.W."/>
            <person name="Turgeon B.G."/>
            <person name="de Wit P.J.G.M."/>
            <person name="Zhong S."/>
            <person name="Goodwin S.B."/>
            <person name="Grigoriev I.V."/>
        </authorList>
    </citation>
    <scope>NUCLEOTIDE SEQUENCE [LARGE SCALE GENOMIC DNA]</scope>
    <source>
        <strain evidence="2">NZE10 / CBS 128990</strain>
    </source>
</reference>
<dbReference type="Pfam" id="PF12239">
    <property type="entry name" value="DUF3605"/>
    <property type="match status" value="1"/>
</dbReference>
<dbReference type="AlphaFoldDB" id="N1PWG2"/>
<evidence type="ECO:0008006" key="3">
    <source>
        <dbReference type="Google" id="ProtNLM"/>
    </source>
</evidence>
<evidence type="ECO:0000313" key="2">
    <source>
        <dbReference type="Proteomes" id="UP000016933"/>
    </source>
</evidence>
<protein>
    <recommendedName>
        <fullName evidence="3">N-acetylglucosamine-induced protein 1</fullName>
    </recommendedName>
</protein>
<dbReference type="eggNOG" id="ENOG502S263">
    <property type="taxonomic scope" value="Eukaryota"/>
</dbReference>
<dbReference type="GO" id="GO:0005737">
    <property type="term" value="C:cytoplasm"/>
    <property type="evidence" value="ECO:0007669"/>
    <property type="project" value="TreeGrafter"/>
</dbReference>
<dbReference type="HOGENOM" id="CLU_075862_1_0_1"/>
<name>N1PWG2_DOTSN</name>
<dbReference type="GO" id="GO:0006044">
    <property type="term" value="P:N-acetylglucosamine metabolic process"/>
    <property type="evidence" value="ECO:0007669"/>
    <property type="project" value="TreeGrafter"/>
</dbReference>
<accession>N1PWG2</accession>
<evidence type="ECO:0000313" key="1">
    <source>
        <dbReference type="EMBL" id="EME46715.1"/>
    </source>
</evidence>
<dbReference type="OMA" id="KNWAALK"/>
<reference evidence="2" key="1">
    <citation type="journal article" date="2012" name="PLoS Genet.">
        <title>The genomes of the fungal plant pathogens Cladosporium fulvum and Dothistroma septosporum reveal adaptation to different hosts and lifestyles but also signatures of common ancestry.</title>
        <authorList>
            <person name="de Wit P.J.G.M."/>
            <person name="van der Burgt A."/>
            <person name="Oekmen B."/>
            <person name="Stergiopoulos I."/>
            <person name="Abd-Elsalam K.A."/>
            <person name="Aerts A.L."/>
            <person name="Bahkali A.H."/>
            <person name="Beenen H.G."/>
            <person name="Chettri P."/>
            <person name="Cox M.P."/>
            <person name="Datema E."/>
            <person name="de Vries R.P."/>
            <person name="Dhillon B."/>
            <person name="Ganley A.R."/>
            <person name="Griffiths S.A."/>
            <person name="Guo Y."/>
            <person name="Hamelin R.C."/>
            <person name="Henrissat B."/>
            <person name="Kabir M.S."/>
            <person name="Jashni M.K."/>
            <person name="Kema G."/>
            <person name="Klaubauf S."/>
            <person name="Lapidus A."/>
            <person name="Levasseur A."/>
            <person name="Lindquist E."/>
            <person name="Mehrabi R."/>
            <person name="Ohm R.A."/>
            <person name="Owen T.J."/>
            <person name="Salamov A."/>
            <person name="Schwelm A."/>
            <person name="Schijlen E."/>
            <person name="Sun H."/>
            <person name="van den Burg H.A."/>
            <person name="van Ham R.C.H.J."/>
            <person name="Zhang S."/>
            <person name="Goodwin S.B."/>
            <person name="Grigoriev I.V."/>
            <person name="Collemare J."/>
            <person name="Bradshaw R.E."/>
        </authorList>
    </citation>
    <scope>NUCLEOTIDE SEQUENCE [LARGE SCALE GENOMIC DNA]</scope>
    <source>
        <strain evidence="2">NZE10 / CBS 128990</strain>
    </source>
</reference>
<dbReference type="EMBL" id="KB446537">
    <property type="protein sequence ID" value="EME46715.1"/>
    <property type="molecule type" value="Genomic_DNA"/>
</dbReference>
<dbReference type="STRING" id="675120.N1PWG2"/>
<dbReference type="Proteomes" id="UP000016933">
    <property type="component" value="Unassembled WGS sequence"/>
</dbReference>
<dbReference type="PANTHER" id="PTHR35020:SF4">
    <property type="entry name" value="N-ACETYLGLUCOSAMINE-INDUCED PROTEIN 1"/>
    <property type="match status" value="1"/>
</dbReference>
<organism evidence="1 2">
    <name type="scientific">Dothistroma septosporum (strain NZE10 / CBS 128990)</name>
    <name type="common">Red band needle blight fungus</name>
    <name type="synonym">Mycosphaerella pini</name>
    <dbReference type="NCBI Taxonomy" id="675120"/>
    <lineage>
        <taxon>Eukaryota</taxon>
        <taxon>Fungi</taxon>
        <taxon>Dikarya</taxon>
        <taxon>Ascomycota</taxon>
        <taxon>Pezizomycotina</taxon>
        <taxon>Dothideomycetes</taxon>
        <taxon>Dothideomycetidae</taxon>
        <taxon>Mycosphaerellales</taxon>
        <taxon>Mycosphaerellaceae</taxon>
        <taxon>Dothistroma</taxon>
    </lineage>
</organism>